<accession>A0A0R3NCI5</accession>
<organism evidence="2 3">
    <name type="scientific">Bradyrhizobium lablabi</name>
    <dbReference type="NCBI Taxonomy" id="722472"/>
    <lineage>
        <taxon>Bacteria</taxon>
        <taxon>Pseudomonadati</taxon>
        <taxon>Pseudomonadota</taxon>
        <taxon>Alphaproteobacteria</taxon>
        <taxon>Hyphomicrobiales</taxon>
        <taxon>Nitrobacteraceae</taxon>
        <taxon>Bradyrhizobium</taxon>
    </lineage>
</organism>
<keyword evidence="1" id="KW-1133">Transmembrane helix</keyword>
<dbReference type="Proteomes" id="UP000051660">
    <property type="component" value="Unassembled WGS sequence"/>
</dbReference>
<keyword evidence="1" id="KW-0812">Transmembrane</keyword>
<proteinExistence type="predicted"/>
<gene>
    <name evidence="2" type="ORF">CQ14_29430</name>
</gene>
<dbReference type="EMBL" id="LLYB01000035">
    <property type="protein sequence ID" value="KRR27757.1"/>
    <property type="molecule type" value="Genomic_DNA"/>
</dbReference>
<comment type="caution">
    <text evidence="2">The sequence shown here is derived from an EMBL/GenBank/DDBJ whole genome shotgun (WGS) entry which is preliminary data.</text>
</comment>
<evidence type="ECO:0000313" key="3">
    <source>
        <dbReference type="Proteomes" id="UP000051660"/>
    </source>
</evidence>
<name>A0A0R3NCI5_9BRAD</name>
<sequence>MVHVRRSMRRADLCEKLIRLDRLLMILRRRDVSRHLRVVRCCLIMATAMNDLSGIISMGLSQREIFARR</sequence>
<evidence type="ECO:0000256" key="1">
    <source>
        <dbReference type="SAM" id="Phobius"/>
    </source>
</evidence>
<protein>
    <submittedName>
        <fullName evidence="2">Uncharacterized protein</fullName>
    </submittedName>
</protein>
<evidence type="ECO:0000313" key="2">
    <source>
        <dbReference type="EMBL" id="KRR27757.1"/>
    </source>
</evidence>
<reference evidence="2 3" key="1">
    <citation type="submission" date="2014-03" db="EMBL/GenBank/DDBJ databases">
        <title>Bradyrhizobium valentinum sp. nov., isolated from effective nodules of Lupinus mariae-josephae, a lupine endemic of basic-lime soils in Eastern Spain.</title>
        <authorList>
            <person name="Duran D."/>
            <person name="Rey L."/>
            <person name="Navarro A."/>
            <person name="Busquets A."/>
            <person name="Imperial J."/>
            <person name="Ruiz-Argueso T."/>
        </authorList>
    </citation>
    <scope>NUCLEOTIDE SEQUENCE [LARGE SCALE GENOMIC DNA]</scope>
    <source>
        <strain evidence="2 3">CCBAU 23086</strain>
    </source>
</reference>
<keyword evidence="1" id="KW-0472">Membrane</keyword>
<feature type="transmembrane region" description="Helical" evidence="1">
    <location>
        <begin position="38"/>
        <end position="60"/>
    </location>
</feature>
<dbReference type="AlphaFoldDB" id="A0A0R3NCI5"/>